<reference evidence="1 2" key="1">
    <citation type="submission" date="2018-08" db="EMBL/GenBank/DDBJ databases">
        <title>The multiple taxonomic identification of Sphingomonas gilva.</title>
        <authorList>
            <person name="Zhu D."/>
            <person name="Zheng S."/>
        </authorList>
    </citation>
    <scope>NUCLEOTIDE SEQUENCE [LARGE SCALE GENOMIC DNA]</scope>
    <source>
        <strain evidence="1 2">ZDH117</strain>
    </source>
</reference>
<dbReference type="Proteomes" id="UP000266693">
    <property type="component" value="Unassembled WGS sequence"/>
</dbReference>
<gene>
    <name evidence="1" type="ORF">D1610_04790</name>
</gene>
<evidence type="ECO:0000313" key="1">
    <source>
        <dbReference type="EMBL" id="RHW17841.1"/>
    </source>
</evidence>
<dbReference type="AlphaFoldDB" id="A0A396RVY9"/>
<name>A0A396RVY9_9SPHN</name>
<dbReference type="EMBL" id="QWLV01000002">
    <property type="protein sequence ID" value="RHW17841.1"/>
    <property type="molecule type" value="Genomic_DNA"/>
</dbReference>
<organism evidence="1 2">
    <name type="scientific">Sphingomonas gilva</name>
    <dbReference type="NCBI Taxonomy" id="2305907"/>
    <lineage>
        <taxon>Bacteria</taxon>
        <taxon>Pseudomonadati</taxon>
        <taxon>Pseudomonadota</taxon>
        <taxon>Alphaproteobacteria</taxon>
        <taxon>Sphingomonadales</taxon>
        <taxon>Sphingomonadaceae</taxon>
        <taxon>Sphingomonas</taxon>
    </lineage>
</organism>
<protein>
    <submittedName>
        <fullName evidence="1">Uncharacterized protein</fullName>
    </submittedName>
</protein>
<keyword evidence="2" id="KW-1185">Reference proteome</keyword>
<comment type="caution">
    <text evidence="1">The sequence shown here is derived from an EMBL/GenBank/DDBJ whole genome shotgun (WGS) entry which is preliminary data.</text>
</comment>
<evidence type="ECO:0000313" key="2">
    <source>
        <dbReference type="Proteomes" id="UP000266693"/>
    </source>
</evidence>
<accession>A0A396RVY9</accession>
<proteinExistence type="predicted"/>
<sequence>MIALALLGGGCSAGQPSAATQPEQSADVACDYVIEPPGADGVAMLRGTCDAPAEGLARTLRGAESLAGARQLALGRTALAAGGIFDHCALLARLARDPRWKDGIDSAGAAGPLNDALNAAGPVAPVEAALAAHGLRVANIQAEMVLIAGSPAAGCPASPRTVPSEAQIWLMLEREAP</sequence>